<name>A0A9D1I2I5_9FIRM</name>
<evidence type="ECO:0000313" key="3">
    <source>
        <dbReference type="EMBL" id="HIU26577.1"/>
    </source>
</evidence>
<dbReference type="AlphaFoldDB" id="A0A9D1I2I5"/>
<accession>A0A9D1I2I5</accession>
<reference evidence="3" key="1">
    <citation type="submission" date="2020-10" db="EMBL/GenBank/DDBJ databases">
        <authorList>
            <person name="Gilroy R."/>
        </authorList>
    </citation>
    <scope>NUCLEOTIDE SEQUENCE</scope>
    <source>
        <strain evidence="3">ChiHcec3-6078</strain>
    </source>
</reference>
<feature type="region of interest" description="Disordered" evidence="1">
    <location>
        <begin position="262"/>
        <end position="283"/>
    </location>
</feature>
<evidence type="ECO:0000256" key="2">
    <source>
        <dbReference type="SAM" id="Phobius"/>
    </source>
</evidence>
<keyword evidence="2" id="KW-0812">Transmembrane</keyword>
<feature type="transmembrane region" description="Helical" evidence="2">
    <location>
        <begin position="289"/>
        <end position="310"/>
    </location>
</feature>
<proteinExistence type="predicted"/>
<dbReference type="Proteomes" id="UP000824090">
    <property type="component" value="Unassembled WGS sequence"/>
</dbReference>
<keyword evidence="2" id="KW-1133">Transmembrane helix</keyword>
<organism evidence="3 4">
    <name type="scientific">Candidatus Allocopromorpha excrementigallinarum</name>
    <dbReference type="NCBI Taxonomy" id="2840742"/>
    <lineage>
        <taxon>Bacteria</taxon>
        <taxon>Bacillati</taxon>
        <taxon>Bacillota</taxon>
        <taxon>Clostridia</taxon>
        <taxon>Eubacteriales</taxon>
        <taxon>Eubacteriaceae</taxon>
        <taxon>Eubacteriaceae incertae sedis</taxon>
        <taxon>Candidatus Allocopromorpha</taxon>
    </lineage>
</organism>
<evidence type="ECO:0000256" key="1">
    <source>
        <dbReference type="SAM" id="MobiDB-lite"/>
    </source>
</evidence>
<keyword evidence="2" id="KW-0472">Membrane</keyword>
<dbReference type="EMBL" id="DVMP01000157">
    <property type="protein sequence ID" value="HIU26577.1"/>
    <property type="molecule type" value="Genomic_DNA"/>
</dbReference>
<evidence type="ECO:0000313" key="4">
    <source>
        <dbReference type="Proteomes" id="UP000824090"/>
    </source>
</evidence>
<comment type="caution">
    <text evidence="3">The sequence shown here is derived from an EMBL/GenBank/DDBJ whole genome shotgun (WGS) entry which is preliminary data.</text>
</comment>
<gene>
    <name evidence="3" type="ORF">IAC50_08815</name>
</gene>
<reference evidence="3" key="2">
    <citation type="journal article" date="2021" name="PeerJ">
        <title>Extensive microbial diversity within the chicken gut microbiome revealed by metagenomics and culture.</title>
        <authorList>
            <person name="Gilroy R."/>
            <person name="Ravi A."/>
            <person name="Getino M."/>
            <person name="Pursley I."/>
            <person name="Horton D.L."/>
            <person name="Alikhan N.F."/>
            <person name="Baker D."/>
            <person name="Gharbi K."/>
            <person name="Hall N."/>
            <person name="Watson M."/>
            <person name="Adriaenssens E.M."/>
            <person name="Foster-Nyarko E."/>
            <person name="Jarju S."/>
            <person name="Secka A."/>
            <person name="Antonio M."/>
            <person name="Oren A."/>
            <person name="Chaudhuri R.R."/>
            <person name="La Ragione R."/>
            <person name="Hildebrand F."/>
            <person name="Pallen M.J."/>
        </authorList>
    </citation>
    <scope>NUCLEOTIDE SEQUENCE</scope>
    <source>
        <strain evidence="3">ChiHcec3-6078</strain>
    </source>
</reference>
<protein>
    <submittedName>
        <fullName evidence="3">Uncharacterized protein</fullName>
    </submittedName>
</protein>
<sequence>MALNNNGVSDGIRAAGSVTVNSGDVSAAGGKALYSGGIFSEDGDVTIKGGEVEAFGAHASGENSGSVGIGSDNGSVNISGGNVAAEGCCADGTGSVSDGIRANKSVTISGGSVFAESQRDTAESGTSDYSGGIFSETGDVTISGGSTKVTALGGEGSIGSVGISAMKGSAIIKGGVVLASGAESANGEVYGINAGNITASPAQGKMIIAETGSGYNIDSSGQISILGRTAVQGSPFKGEASIGTSFTPLFYSYAADISDVTPGTDDPAGKDDPAAGKDGTPGTGDDFNAVPIIALMALAAAAAAGAALYGRKSLIK</sequence>